<dbReference type="RefSeq" id="WP_189115207.1">
    <property type="nucleotide sequence ID" value="NZ_BMQC01000012.1"/>
</dbReference>
<feature type="transmembrane region" description="Helical" evidence="1">
    <location>
        <begin position="122"/>
        <end position="143"/>
    </location>
</feature>
<keyword evidence="1" id="KW-0472">Membrane</keyword>
<feature type="transmembrane region" description="Helical" evidence="1">
    <location>
        <begin position="321"/>
        <end position="340"/>
    </location>
</feature>
<protein>
    <submittedName>
        <fullName evidence="2">Uncharacterized protein</fullName>
    </submittedName>
</protein>
<name>A0A8J3BTA2_9ACTN</name>
<feature type="transmembrane region" description="Helical" evidence="1">
    <location>
        <begin position="21"/>
        <end position="40"/>
    </location>
</feature>
<evidence type="ECO:0000313" key="3">
    <source>
        <dbReference type="Proteomes" id="UP000662200"/>
    </source>
</evidence>
<reference evidence="2" key="2">
    <citation type="submission" date="2020-09" db="EMBL/GenBank/DDBJ databases">
        <authorList>
            <person name="Sun Q."/>
            <person name="Ohkuma M."/>
        </authorList>
    </citation>
    <scope>NUCLEOTIDE SEQUENCE</scope>
    <source>
        <strain evidence="2">JCM 3091</strain>
    </source>
</reference>
<keyword evidence="1" id="KW-0812">Transmembrane</keyword>
<feature type="transmembrane region" description="Helical" evidence="1">
    <location>
        <begin position="262"/>
        <end position="278"/>
    </location>
</feature>
<dbReference type="EMBL" id="BMQC01000012">
    <property type="protein sequence ID" value="GGK37389.1"/>
    <property type="molecule type" value="Genomic_DNA"/>
</dbReference>
<feature type="transmembrane region" description="Helical" evidence="1">
    <location>
        <begin position="85"/>
        <end position="110"/>
    </location>
</feature>
<feature type="transmembrane region" description="Helical" evidence="1">
    <location>
        <begin position="290"/>
        <end position="309"/>
    </location>
</feature>
<gene>
    <name evidence="2" type="ORF">GCM10010124_32690</name>
</gene>
<comment type="caution">
    <text evidence="2">The sequence shown here is derived from an EMBL/GenBank/DDBJ whole genome shotgun (WGS) entry which is preliminary data.</text>
</comment>
<evidence type="ECO:0000313" key="2">
    <source>
        <dbReference type="EMBL" id="GGK37389.1"/>
    </source>
</evidence>
<keyword evidence="1" id="KW-1133">Transmembrane helix</keyword>
<feature type="transmembrane region" description="Helical" evidence="1">
    <location>
        <begin position="239"/>
        <end position="256"/>
    </location>
</feature>
<dbReference type="Proteomes" id="UP000662200">
    <property type="component" value="Unassembled WGS sequence"/>
</dbReference>
<organism evidence="2 3">
    <name type="scientific">Pilimelia terevasa</name>
    <dbReference type="NCBI Taxonomy" id="53372"/>
    <lineage>
        <taxon>Bacteria</taxon>
        <taxon>Bacillati</taxon>
        <taxon>Actinomycetota</taxon>
        <taxon>Actinomycetes</taxon>
        <taxon>Micromonosporales</taxon>
        <taxon>Micromonosporaceae</taxon>
        <taxon>Pilimelia</taxon>
    </lineage>
</organism>
<feature type="transmembrane region" description="Helical" evidence="1">
    <location>
        <begin position="208"/>
        <end position="227"/>
    </location>
</feature>
<keyword evidence="3" id="KW-1185">Reference proteome</keyword>
<proteinExistence type="predicted"/>
<evidence type="ECO:0000256" key="1">
    <source>
        <dbReference type="SAM" id="Phobius"/>
    </source>
</evidence>
<sequence length="347" mass="37197">MGERRVARIGGRILPSYRFDLISALLGLWMFVGLLLDAWAHSIYGVESFFTAWHAVLYTGFLATSAWLGWAVLQPMLAGARGLQAVPYGYALAVAGLVLFGVCAVADLVWHEIFGIENGFDVLFSPSHLGLITGGVLIGTGPVRSRWGRGVGRGLRVEFPLLLGLTLSVMPVFMFLEYGDALVWDPRAVVEVLSVRPDFGPNTRGTSAFSAAVVITTLMLLGPLLMLSRRGPVPPGAAVGVYATATLVQVSVTGAAFPHVKIATVVAGVLVEVLLYWCRPTYLRPHATVGFAAAAALGTWVVVFAAMYVPERFPRVPEYWAGLPFIAVAVAVLLALLVTAPSPPRRR</sequence>
<feature type="transmembrane region" description="Helical" evidence="1">
    <location>
        <begin position="155"/>
        <end position="176"/>
    </location>
</feature>
<reference evidence="2" key="1">
    <citation type="journal article" date="2014" name="Int. J. Syst. Evol. Microbiol.">
        <title>Complete genome sequence of Corynebacterium casei LMG S-19264T (=DSM 44701T), isolated from a smear-ripened cheese.</title>
        <authorList>
            <consortium name="US DOE Joint Genome Institute (JGI-PGF)"/>
            <person name="Walter F."/>
            <person name="Albersmeier A."/>
            <person name="Kalinowski J."/>
            <person name="Ruckert C."/>
        </authorList>
    </citation>
    <scope>NUCLEOTIDE SEQUENCE</scope>
    <source>
        <strain evidence="2">JCM 3091</strain>
    </source>
</reference>
<accession>A0A8J3BTA2</accession>
<dbReference type="AlphaFoldDB" id="A0A8J3BTA2"/>
<feature type="transmembrane region" description="Helical" evidence="1">
    <location>
        <begin position="52"/>
        <end position="73"/>
    </location>
</feature>